<dbReference type="RefSeq" id="WP_354087085.1">
    <property type="nucleotide sequence ID" value="NZ_JBEPTF010000001.1"/>
</dbReference>
<dbReference type="PANTHER" id="PTHR30273">
    <property type="entry name" value="PERIPLASMIC SIGNAL SENSOR AND SIGMA FACTOR ACTIVATOR FECR-RELATED"/>
    <property type="match status" value="1"/>
</dbReference>
<evidence type="ECO:0000259" key="2">
    <source>
        <dbReference type="Pfam" id="PF04773"/>
    </source>
</evidence>
<dbReference type="Pfam" id="PF04773">
    <property type="entry name" value="FecR"/>
    <property type="match status" value="1"/>
</dbReference>
<feature type="domain" description="FecR protein" evidence="2">
    <location>
        <begin position="112"/>
        <end position="203"/>
    </location>
</feature>
<comment type="caution">
    <text evidence="3">The sequence shown here is derived from an EMBL/GenBank/DDBJ whole genome shotgun (WGS) entry which is preliminary data.</text>
</comment>
<gene>
    <name evidence="3" type="ORF">ABIE19_000034</name>
</gene>
<dbReference type="Proteomes" id="UP001549313">
    <property type="component" value="Unassembled WGS sequence"/>
</dbReference>
<dbReference type="InterPro" id="IPR012373">
    <property type="entry name" value="Ferrdict_sens_TM"/>
</dbReference>
<dbReference type="InterPro" id="IPR006860">
    <property type="entry name" value="FecR"/>
</dbReference>
<keyword evidence="1" id="KW-0472">Membrane</keyword>
<dbReference type="PANTHER" id="PTHR30273:SF2">
    <property type="entry name" value="PROTEIN FECR"/>
    <property type="match status" value="1"/>
</dbReference>
<sequence length="319" mass="34069">MVRQTSQEVERTACLWAARLDDGPLSETDQAELDAWLAGGDERRLGAFARARAVALHSRRAAALAGGAVPLPPRPARPMIHRRGLIAASVGALAVGGAGAYAFFAGRGYAFETRMGETRVVPLDDGSVMTVNTLSEGDVRYGRRAREVVLETGEALFNVVAETGRPFIVRAGEAAVIANGASFLVRRLERAPLQVVSFSGHVELNGPTGEGLILAPNTRAALAEGERPVRVGAVDADRELAWRHGRIQLEDETLARAAREFARYNPTRITPADPAVAALRITGLFVANDPVSFAHAAAGSLDLKVDVNAREIRLSRRSV</sequence>
<keyword evidence="1" id="KW-1133">Transmembrane helix</keyword>
<keyword evidence="1 3" id="KW-0812">Transmembrane</keyword>
<keyword evidence="4" id="KW-1185">Reference proteome</keyword>
<dbReference type="EMBL" id="JBEPTF010000001">
    <property type="protein sequence ID" value="MET4682125.1"/>
    <property type="molecule type" value="Genomic_DNA"/>
</dbReference>
<protein>
    <submittedName>
        <fullName evidence="3">Transmembrane sensor</fullName>
    </submittedName>
</protein>
<evidence type="ECO:0000313" key="4">
    <source>
        <dbReference type="Proteomes" id="UP001549313"/>
    </source>
</evidence>
<organism evidence="3 4">
    <name type="scientific">Brevundimonas faecalis</name>
    <dbReference type="NCBI Taxonomy" id="947378"/>
    <lineage>
        <taxon>Bacteria</taxon>
        <taxon>Pseudomonadati</taxon>
        <taxon>Pseudomonadota</taxon>
        <taxon>Alphaproteobacteria</taxon>
        <taxon>Caulobacterales</taxon>
        <taxon>Caulobacteraceae</taxon>
        <taxon>Brevundimonas</taxon>
    </lineage>
</organism>
<feature type="transmembrane region" description="Helical" evidence="1">
    <location>
        <begin position="84"/>
        <end position="104"/>
    </location>
</feature>
<evidence type="ECO:0000313" key="3">
    <source>
        <dbReference type="EMBL" id="MET4682125.1"/>
    </source>
</evidence>
<proteinExistence type="predicted"/>
<accession>A0ABV2R7Z1</accession>
<evidence type="ECO:0000256" key="1">
    <source>
        <dbReference type="SAM" id="Phobius"/>
    </source>
</evidence>
<dbReference type="PIRSF" id="PIRSF018266">
    <property type="entry name" value="FecR"/>
    <property type="match status" value="1"/>
</dbReference>
<name>A0ABV2R7Z1_9CAUL</name>
<reference evidence="3 4" key="1">
    <citation type="submission" date="2024-06" db="EMBL/GenBank/DDBJ databases">
        <title>Sorghum-associated microbial communities from plants grown in Nebraska, USA.</title>
        <authorList>
            <person name="Schachtman D."/>
        </authorList>
    </citation>
    <scope>NUCLEOTIDE SEQUENCE [LARGE SCALE GENOMIC DNA]</scope>
    <source>
        <strain evidence="3 4">2814</strain>
    </source>
</reference>
<dbReference type="Gene3D" id="2.60.120.1440">
    <property type="match status" value="1"/>
</dbReference>